<proteinExistence type="predicted"/>
<dbReference type="InterPro" id="IPR047197">
    <property type="entry name" value="THYN1-like_EVE"/>
</dbReference>
<organism evidence="2 3">
    <name type="scientific">Novosphingobium capsulatum</name>
    <dbReference type="NCBI Taxonomy" id="13688"/>
    <lineage>
        <taxon>Bacteria</taxon>
        <taxon>Pseudomonadati</taxon>
        <taxon>Pseudomonadota</taxon>
        <taxon>Alphaproteobacteria</taxon>
        <taxon>Sphingomonadales</taxon>
        <taxon>Sphingomonadaceae</taxon>
        <taxon>Novosphingobium</taxon>
    </lineage>
</organism>
<evidence type="ECO:0000259" key="1">
    <source>
        <dbReference type="Pfam" id="PF01878"/>
    </source>
</evidence>
<feature type="domain" description="EVE" evidence="1">
    <location>
        <begin position="10"/>
        <end position="139"/>
    </location>
</feature>
<sequence length="144" mass="15812">MIQISADTQLWLMKSEPDVYSWDDLVSEGEGTWDGVRNHLAARNLRTMKEGDLTFFYHSNIGKEIVGIATISVPGLTDPTDPDGKWAAVKVKPVAKLVRPVSLKTIKATPDLADMELLRLSRLSVSAVRPAEWDHILAMAGGTV</sequence>
<accession>A0ABU1MNR1</accession>
<evidence type="ECO:0000313" key="3">
    <source>
        <dbReference type="Proteomes" id="UP001184150"/>
    </source>
</evidence>
<dbReference type="InterPro" id="IPR052181">
    <property type="entry name" value="5hmC_binding"/>
</dbReference>
<dbReference type="Gene3D" id="3.10.590.10">
    <property type="entry name" value="ph1033 like domains"/>
    <property type="match status" value="1"/>
</dbReference>
<dbReference type="SUPFAM" id="SSF88697">
    <property type="entry name" value="PUA domain-like"/>
    <property type="match status" value="1"/>
</dbReference>
<keyword evidence="3" id="KW-1185">Reference proteome</keyword>
<dbReference type="Proteomes" id="UP001184150">
    <property type="component" value="Unassembled WGS sequence"/>
</dbReference>
<gene>
    <name evidence="2" type="ORF">J2792_002725</name>
</gene>
<dbReference type="InterPro" id="IPR002740">
    <property type="entry name" value="EVE_domain"/>
</dbReference>
<dbReference type="EMBL" id="JAVDRD010000006">
    <property type="protein sequence ID" value="MDR6511849.1"/>
    <property type="molecule type" value="Genomic_DNA"/>
</dbReference>
<comment type="caution">
    <text evidence="2">The sequence shown here is derived from an EMBL/GenBank/DDBJ whole genome shotgun (WGS) entry which is preliminary data.</text>
</comment>
<dbReference type="PANTHER" id="PTHR14087">
    <property type="entry name" value="THYMOCYTE NUCLEAR PROTEIN 1"/>
    <property type="match status" value="1"/>
</dbReference>
<dbReference type="Pfam" id="PF01878">
    <property type="entry name" value="EVE"/>
    <property type="match status" value="1"/>
</dbReference>
<reference evidence="2 3" key="1">
    <citation type="submission" date="2023-07" db="EMBL/GenBank/DDBJ databases">
        <title>Sorghum-associated microbial communities from plants grown in Nebraska, USA.</title>
        <authorList>
            <person name="Schachtman D."/>
        </authorList>
    </citation>
    <scope>NUCLEOTIDE SEQUENCE [LARGE SCALE GENOMIC DNA]</scope>
    <source>
        <strain evidence="2 3">DS1027</strain>
    </source>
</reference>
<protein>
    <submittedName>
        <fullName evidence="2">RNA-binding protein with PUA-like domain</fullName>
    </submittedName>
</protein>
<dbReference type="InterPro" id="IPR015947">
    <property type="entry name" value="PUA-like_sf"/>
</dbReference>
<dbReference type="CDD" id="cd21133">
    <property type="entry name" value="EVE"/>
    <property type="match status" value="1"/>
</dbReference>
<dbReference type="PANTHER" id="PTHR14087:SF7">
    <property type="entry name" value="THYMOCYTE NUCLEAR PROTEIN 1"/>
    <property type="match status" value="1"/>
</dbReference>
<name>A0ABU1MNR1_9SPHN</name>
<dbReference type="RefSeq" id="WP_062784900.1">
    <property type="nucleotide sequence ID" value="NZ_CP140000.1"/>
</dbReference>
<evidence type="ECO:0000313" key="2">
    <source>
        <dbReference type="EMBL" id="MDR6511849.1"/>
    </source>
</evidence>